<protein>
    <submittedName>
        <fullName evidence="1">Uncharacterized protein</fullName>
    </submittedName>
</protein>
<keyword evidence="2" id="KW-1185">Reference proteome</keyword>
<evidence type="ECO:0000313" key="2">
    <source>
        <dbReference type="Proteomes" id="UP000236178"/>
    </source>
</evidence>
<evidence type="ECO:0000313" key="1">
    <source>
        <dbReference type="EMBL" id="PKT69150.1"/>
    </source>
</evidence>
<accession>A0A2I0SGU3</accession>
<dbReference type="OrthoDB" id="4323566at2"/>
<proteinExistence type="predicted"/>
<gene>
    <name evidence="1" type="ORF">CW362_31350</name>
</gene>
<comment type="caution">
    <text evidence="1">The sequence shown here is derived from an EMBL/GenBank/DDBJ whole genome shotgun (WGS) entry which is preliminary data.</text>
</comment>
<organism evidence="1 2">
    <name type="scientific">Streptomyces populi</name>
    <dbReference type="NCBI Taxonomy" id="2058924"/>
    <lineage>
        <taxon>Bacteria</taxon>
        <taxon>Bacillati</taxon>
        <taxon>Actinomycetota</taxon>
        <taxon>Actinomycetes</taxon>
        <taxon>Kitasatosporales</taxon>
        <taxon>Streptomycetaceae</taxon>
        <taxon>Streptomyces</taxon>
    </lineage>
</organism>
<reference evidence="1 2" key="1">
    <citation type="submission" date="2017-12" db="EMBL/GenBank/DDBJ databases">
        <title>Streptomyces populusis sp. nov., a novel endophytic actinobacterium isolated from stems of Populus adenopoda Maxim.</title>
        <authorList>
            <person name="Wang Z."/>
        </authorList>
    </citation>
    <scope>NUCLEOTIDE SEQUENCE [LARGE SCALE GENOMIC DNA]</scope>
    <source>
        <strain evidence="1 2">A249</strain>
    </source>
</reference>
<sequence length="66" mass="7361">MKPPQPTAPEAEAAQGRIALWLDPEDLRRLAQHCCCADDATDEDKERCGRLRFRAGAALHKHQHSA</sequence>
<dbReference type="EMBL" id="PJOS01000084">
    <property type="protein sequence ID" value="PKT69150.1"/>
    <property type="molecule type" value="Genomic_DNA"/>
</dbReference>
<dbReference type="Proteomes" id="UP000236178">
    <property type="component" value="Unassembled WGS sequence"/>
</dbReference>
<name>A0A2I0SGU3_9ACTN</name>
<dbReference type="AlphaFoldDB" id="A0A2I0SGU3"/>